<reference evidence="1" key="1">
    <citation type="journal article" date="2020" name="Nature">
        <title>Giant virus diversity and host interactions through global metagenomics.</title>
        <authorList>
            <person name="Schulz F."/>
            <person name="Roux S."/>
            <person name="Paez-Espino D."/>
            <person name="Jungbluth S."/>
            <person name="Walsh D.A."/>
            <person name="Denef V.J."/>
            <person name="McMahon K.D."/>
            <person name="Konstantinidis K.T."/>
            <person name="Eloe-Fadrosh E.A."/>
            <person name="Kyrpides N.C."/>
            <person name="Woyke T."/>
        </authorList>
    </citation>
    <scope>NUCLEOTIDE SEQUENCE</scope>
    <source>
        <strain evidence="1">GVMAG-M-3300025890-48</strain>
    </source>
</reference>
<evidence type="ECO:0000313" key="1">
    <source>
        <dbReference type="EMBL" id="QHU03160.1"/>
    </source>
</evidence>
<organism evidence="1">
    <name type="scientific">viral metagenome</name>
    <dbReference type="NCBI Taxonomy" id="1070528"/>
    <lineage>
        <taxon>unclassified sequences</taxon>
        <taxon>metagenomes</taxon>
        <taxon>organismal metagenomes</taxon>
    </lineage>
</organism>
<name>A0A6C0JE77_9ZZZZ</name>
<accession>A0A6C0JE77</accession>
<dbReference type="AlphaFoldDB" id="A0A6C0JE77"/>
<sequence length="74" mass="8189">MNPTFIKINNKRAIKLTNNNDLSFCAIASLAKVGGATLPSGLKIPDGNWTIICNYVVENYENTDDINNYLKTPE</sequence>
<protein>
    <submittedName>
        <fullName evidence="1">Uncharacterized protein</fullName>
    </submittedName>
</protein>
<proteinExistence type="predicted"/>
<dbReference type="EMBL" id="MN740370">
    <property type="protein sequence ID" value="QHU03160.1"/>
    <property type="molecule type" value="Genomic_DNA"/>
</dbReference>